<reference evidence="2 3" key="1">
    <citation type="submission" date="2020-10" db="EMBL/GenBank/DDBJ databases">
        <title>Plant Genome Project.</title>
        <authorList>
            <person name="Zhang R.-G."/>
        </authorList>
    </citation>
    <scope>NUCLEOTIDE SEQUENCE [LARGE SCALE GENOMIC DNA]</scope>
    <source>
        <strain evidence="2">FAFU-HL-1</strain>
        <tissue evidence="2">Leaf</tissue>
    </source>
</reference>
<dbReference type="AlphaFoldDB" id="A0A835K2T3"/>
<sequence length="165" mass="18821">MKQVRNPWLFVGQTCAQCKQNGKKAAKAIYLSQRRELGGVQINGFRILDYCPKKKQHRESIPASQSKLAYLPYLPAYSGQCRGVYIYNLLSNLHHVTLHARYINCSDRTGSLSFCDKMPALETRENRPPEGFKLDGDSHHGDEMLPSHKKEGRKRLYRGMVSHAS</sequence>
<keyword evidence="3" id="KW-1185">Reference proteome</keyword>
<dbReference type="EMBL" id="JADGMS010000006">
    <property type="protein sequence ID" value="KAF9679572.1"/>
    <property type="molecule type" value="Genomic_DNA"/>
</dbReference>
<evidence type="ECO:0000256" key="1">
    <source>
        <dbReference type="SAM" id="MobiDB-lite"/>
    </source>
</evidence>
<dbReference type="OrthoDB" id="1743503at2759"/>
<gene>
    <name evidence="2" type="ORF">SADUNF_Sadunf06G0028800</name>
</gene>
<accession>A0A835K2T3</accession>
<organism evidence="2 3">
    <name type="scientific">Salix dunnii</name>
    <dbReference type="NCBI Taxonomy" id="1413687"/>
    <lineage>
        <taxon>Eukaryota</taxon>
        <taxon>Viridiplantae</taxon>
        <taxon>Streptophyta</taxon>
        <taxon>Embryophyta</taxon>
        <taxon>Tracheophyta</taxon>
        <taxon>Spermatophyta</taxon>
        <taxon>Magnoliopsida</taxon>
        <taxon>eudicotyledons</taxon>
        <taxon>Gunneridae</taxon>
        <taxon>Pentapetalae</taxon>
        <taxon>rosids</taxon>
        <taxon>fabids</taxon>
        <taxon>Malpighiales</taxon>
        <taxon>Salicaceae</taxon>
        <taxon>Saliceae</taxon>
        <taxon>Salix</taxon>
    </lineage>
</organism>
<proteinExistence type="predicted"/>
<dbReference type="Proteomes" id="UP000657918">
    <property type="component" value="Unassembled WGS sequence"/>
</dbReference>
<name>A0A835K2T3_9ROSI</name>
<protein>
    <submittedName>
        <fullName evidence="2">Uncharacterized protein</fullName>
    </submittedName>
</protein>
<feature type="compositionally biased region" description="Basic and acidic residues" evidence="1">
    <location>
        <begin position="125"/>
        <end position="149"/>
    </location>
</feature>
<comment type="caution">
    <text evidence="2">The sequence shown here is derived from an EMBL/GenBank/DDBJ whole genome shotgun (WGS) entry which is preliminary data.</text>
</comment>
<evidence type="ECO:0000313" key="2">
    <source>
        <dbReference type="EMBL" id="KAF9679572.1"/>
    </source>
</evidence>
<evidence type="ECO:0000313" key="3">
    <source>
        <dbReference type="Proteomes" id="UP000657918"/>
    </source>
</evidence>
<feature type="region of interest" description="Disordered" evidence="1">
    <location>
        <begin position="125"/>
        <end position="165"/>
    </location>
</feature>